<name>A4NYJ8_HAEIF</name>
<dbReference type="CDD" id="cd01043">
    <property type="entry name" value="DPS"/>
    <property type="match status" value="1"/>
</dbReference>
<dbReference type="SUPFAM" id="SSF47240">
    <property type="entry name" value="Ferritin-like"/>
    <property type="match status" value="1"/>
</dbReference>
<dbReference type="InterPro" id="IPR023188">
    <property type="entry name" value="DPS_DNA-bd_CS"/>
</dbReference>
<dbReference type="PROSITE" id="PS00818">
    <property type="entry name" value="DPS_1"/>
    <property type="match status" value="1"/>
</dbReference>
<comment type="similarity">
    <text evidence="1 2">Belongs to the Dps family.</text>
</comment>
<dbReference type="GO" id="GO:0003677">
    <property type="term" value="F:DNA binding"/>
    <property type="evidence" value="ECO:0007669"/>
    <property type="project" value="UniProtKB-KW"/>
</dbReference>
<dbReference type="Pfam" id="PF00210">
    <property type="entry name" value="Ferritin"/>
    <property type="match status" value="1"/>
</dbReference>
<dbReference type="Proteomes" id="UP000005596">
    <property type="component" value="Unassembled WGS sequence"/>
</dbReference>
<gene>
    <name evidence="4" type="ORF">CGSHiR3021_04652</name>
</gene>
<dbReference type="PANTHER" id="PTHR42932:SF1">
    <property type="entry name" value="GENERAL STRESS PROTEIN 20U"/>
    <property type="match status" value="1"/>
</dbReference>
<reference evidence="4 5" key="1">
    <citation type="journal article" date="2007" name="Genome Biol.">
        <title>Characterization and modeling of the Haemophilus influenzae core and supragenomes based on the complete genomic sequences of Rd and 12 clinical nontypeable strains.</title>
        <authorList>
            <person name="Hogg J.S."/>
            <person name="Hu F.Z."/>
            <person name="Janto B."/>
            <person name="Boissy R."/>
            <person name="Hayes J."/>
            <person name="Keefe R."/>
            <person name="Post J.C."/>
            <person name="Ehrlich G.D."/>
        </authorList>
    </citation>
    <scope>NUCLEOTIDE SEQUENCE [LARGE SCALE GENOMIC DNA]</scope>
    <source>
        <strain evidence="4 5">22.4-21</strain>
    </source>
</reference>
<proteinExistence type="inferred from homology"/>
<sequence length="91" mass="10437">MSKTSIGLDKVQSAELADKLNELLATYQVFYTNVRGYHWNIKGVNFFALHAKFEEIYTNLVARVDEVAERILTLGYTPNNAYSQYLKNISN</sequence>
<dbReference type="InterPro" id="IPR002177">
    <property type="entry name" value="DPS_DNA-bd"/>
</dbReference>
<keyword evidence="4" id="KW-0238">DNA-binding</keyword>
<evidence type="ECO:0000256" key="1">
    <source>
        <dbReference type="ARBA" id="ARBA00009497"/>
    </source>
</evidence>
<evidence type="ECO:0000256" key="2">
    <source>
        <dbReference type="RuleBase" id="RU003875"/>
    </source>
</evidence>
<protein>
    <submittedName>
        <fullName evidence="4">Conserved hypothetical DNA-binding ferritin-like protein</fullName>
    </submittedName>
</protein>
<dbReference type="GO" id="GO:0016722">
    <property type="term" value="F:oxidoreductase activity, acting on metal ions"/>
    <property type="evidence" value="ECO:0007669"/>
    <property type="project" value="InterPro"/>
</dbReference>
<dbReference type="InterPro" id="IPR012347">
    <property type="entry name" value="Ferritin-like"/>
</dbReference>
<dbReference type="PRINTS" id="PR01346">
    <property type="entry name" value="HELNAPAPROT"/>
</dbReference>
<dbReference type="BioCyc" id="HINF375063:G119K-1231-MONOMER"/>
<feature type="domain" description="Ferritin/DPS" evidence="3">
    <location>
        <begin position="18"/>
        <end position="87"/>
    </location>
</feature>
<organism evidence="4 5">
    <name type="scientific">Haemophilus influenzae 22.4-21</name>
    <dbReference type="NCBI Taxonomy" id="375063"/>
    <lineage>
        <taxon>Bacteria</taxon>
        <taxon>Pseudomonadati</taxon>
        <taxon>Pseudomonadota</taxon>
        <taxon>Gammaproteobacteria</taxon>
        <taxon>Pasteurellales</taxon>
        <taxon>Pasteurellaceae</taxon>
        <taxon>Haemophilus</taxon>
    </lineage>
</organism>
<dbReference type="InterPro" id="IPR008331">
    <property type="entry name" value="Ferritin_DPS_dom"/>
</dbReference>
<dbReference type="Gene3D" id="1.20.1260.10">
    <property type="match status" value="1"/>
</dbReference>
<evidence type="ECO:0000313" key="4">
    <source>
        <dbReference type="EMBL" id="EDK13765.1"/>
    </source>
</evidence>
<dbReference type="EMBL" id="AAZJ01000006">
    <property type="protein sequence ID" value="EDK13765.1"/>
    <property type="molecule type" value="Genomic_DNA"/>
</dbReference>
<dbReference type="PROSITE" id="PS00819">
    <property type="entry name" value="DPS_2"/>
    <property type="match status" value="1"/>
</dbReference>
<dbReference type="InterPro" id="IPR009078">
    <property type="entry name" value="Ferritin-like_SF"/>
</dbReference>
<evidence type="ECO:0000313" key="5">
    <source>
        <dbReference type="Proteomes" id="UP000005596"/>
    </source>
</evidence>
<evidence type="ECO:0000259" key="3">
    <source>
        <dbReference type="Pfam" id="PF00210"/>
    </source>
</evidence>
<dbReference type="PANTHER" id="PTHR42932">
    <property type="entry name" value="GENERAL STRESS PROTEIN 20U"/>
    <property type="match status" value="1"/>
</dbReference>
<dbReference type="GO" id="GO:0008199">
    <property type="term" value="F:ferric iron binding"/>
    <property type="evidence" value="ECO:0007669"/>
    <property type="project" value="InterPro"/>
</dbReference>
<accession>A4NYJ8</accession>
<dbReference type="AlphaFoldDB" id="A4NYJ8"/>